<reference evidence="3" key="1">
    <citation type="submission" date="2022-11" db="EMBL/GenBank/DDBJ databases">
        <title>Centuries of genome instability and evolution in soft-shell clam transmissible cancer (bioRxiv).</title>
        <authorList>
            <person name="Hart S.F.M."/>
            <person name="Yonemitsu M.A."/>
            <person name="Giersch R.M."/>
            <person name="Beal B.F."/>
            <person name="Arriagada G."/>
            <person name="Davis B.W."/>
            <person name="Ostrander E.A."/>
            <person name="Goff S.P."/>
            <person name="Metzger M.J."/>
        </authorList>
    </citation>
    <scope>NUCLEOTIDE SEQUENCE</scope>
    <source>
        <strain evidence="3">MELC-2E11</strain>
        <tissue evidence="3">Siphon/mantle</tissue>
    </source>
</reference>
<evidence type="ECO:0000313" key="3">
    <source>
        <dbReference type="EMBL" id="WAR08947.1"/>
    </source>
</evidence>
<organism evidence="3 4">
    <name type="scientific">Mya arenaria</name>
    <name type="common">Soft-shell clam</name>
    <dbReference type="NCBI Taxonomy" id="6604"/>
    <lineage>
        <taxon>Eukaryota</taxon>
        <taxon>Metazoa</taxon>
        <taxon>Spiralia</taxon>
        <taxon>Lophotrochozoa</taxon>
        <taxon>Mollusca</taxon>
        <taxon>Bivalvia</taxon>
        <taxon>Autobranchia</taxon>
        <taxon>Heteroconchia</taxon>
        <taxon>Euheterodonta</taxon>
        <taxon>Imparidentia</taxon>
        <taxon>Neoheterodontei</taxon>
        <taxon>Myida</taxon>
        <taxon>Myoidea</taxon>
        <taxon>Myidae</taxon>
        <taxon>Mya</taxon>
    </lineage>
</organism>
<feature type="region of interest" description="Disordered" evidence="2">
    <location>
        <begin position="285"/>
        <end position="331"/>
    </location>
</feature>
<evidence type="ECO:0000256" key="2">
    <source>
        <dbReference type="SAM" id="MobiDB-lite"/>
    </source>
</evidence>
<proteinExistence type="predicted"/>
<gene>
    <name evidence="3" type="ORF">MAR_018905</name>
</gene>
<feature type="coiled-coil region" evidence="1">
    <location>
        <begin position="40"/>
        <end position="129"/>
    </location>
</feature>
<feature type="compositionally biased region" description="Polar residues" evidence="2">
    <location>
        <begin position="256"/>
        <end position="273"/>
    </location>
</feature>
<keyword evidence="4" id="KW-1185">Reference proteome</keyword>
<accession>A0ABY7EG11</accession>
<sequence length="331" mass="37199">MDLIEKGVHYANSKGDIPVFYPEASTPGIADAELVETEQQSRLTTIYEQLEEKVKNLEKTEVEVVTLSRKVDNLQEELKGNENKIKLLNVEVKTLRKVLKPNANNPVVSEILEKAMDNFKSVLDEVEKTNYDKTLIVKLLDTNTELVSVGGAHSLAIKERGYNHEIARLNAMITPLQYKLARYQYATAGGPPEFDPATDKAFLNVLQTMIFSAIPGQFYASLLSDIGRADLKEKFVQQHPEHKQKKNVPYPDQAAAGQTPTASQQPTEFKQMKQQIADMHTWMESARQGFRGESESWSVPAFDIPQSFKGNDRTGATEETKPRTQSEKDKA</sequence>
<name>A0ABY7EG11_MYAAR</name>
<keyword evidence="1" id="KW-0175">Coiled coil</keyword>
<protein>
    <submittedName>
        <fullName evidence="3">Uncharacterized protein</fullName>
    </submittedName>
</protein>
<feature type="region of interest" description="Disordered" evidence="2">
    <location>
        <begin position="236"/>
        <end position="273"/>
    </location>
</feature>
<dbReference type="EMBL" id="CP111017">
    <property type="protein sequence ID" value="WAR08947.1"/>
    <property type="molecule type" value="Genomic_DNA"/>
</dbReference>
<evidence type="ECO:0000256" key="1">
    <source>
        <dbReference type="SAM" id="Coils"/>
    </source>
</evidence>
<evidence type="ECO:0000313" key="4">
    <source>
        <dbReference type="Proteomes" id="UP001164746"/>
    </source>
</evidence>
<dbReference type="Proteomes" id="UP001164746">
    <property type="component" value="Chromosome 6"/>
</dbReference>
<feature type="compositionally biased region" description="Basic and acidic residues" evidence="2">
    <location>
        <begin position="310"/>
        <end position="331"/>
    </location>
</feature>